<evidence type="ECO:0000256" key="5">
    <source>
        <dbReference type="ARBA" id="ARBA00017171"/>
    </source>
</evidence>
<dbReference type="Pfam" id="PF01066">
    <property type="entry name" value="CDP-OH_P_transf"/>
    <property type="match status" value="1"/>
</dbReference>
<sequence>MVKMEKSAVPNIFTFTNLGCGVLSLMMTFQENFKLAAVFIILACLADRYDGRVARFLKVASPIGKELDSLADLVSFGVAPSILAFNIFSFSNLGLVGYLIALLLPISGAYRLARFNVTEFDGQFFGIPITFAGMFMAIYCLISAFYPTMNYAVPSGIGIITVLIMLILSYLMVSKHRFKKF</sequence>
<organism evidence="17 18">
    <name type="scientific">Clostridium fermenticellae</name>
    <dbReference type="NCBI Taxonomy" id="2068654"/>
    <lineage>
        <taxon>Bacteria</taxon>
        <taxon>Bacillati</taxon>
        <taxon>Bacillota</taxon>
        <taxon>Clostridia</taxon>
        <taxon>Eubacteriales</taxon>
        <taxon>Clostridiaceae</taxon>
        <taxon>Clostridium</taxon>
    </lineage>
</organism>
<evidence type="ECO:0000256" key="9">
    <source>
        <dbReference type="ARBA" id="ARBA00022989"/>
    </source>
</evidence>
<dbReference type="GO" id="GO:0012505">
    <property type="term" value="C:endomembrane system"/>
    <property type="evidence" value="ECO:0007669"/>
    <property type="project" value="UniProtKB-SubCell"/>
</dbReference>
<evidence type="ECO:0000256" key="7">
    <source>
        <dbReference type="ARBA" id="ARBA00022679"/>
    </source>
</evidence>
<evidence type="ECO:0000256" key="4">
    <source>
        <dbReference type="ARBA" id="ARBA00013174"/>
    </source>
</evidence>
<dbReference type="InterPro" id="IPR048254">
    <property type="entry name" value="CDP_ALCOHOL_P_TRANSF_CS"/>
</dbReference>
<keyword evidence="8 16" id="KW-0812">Transmembrane</keyword>
<comment type="subcellular location">
    <subcellularLocation>
        <location evidence="2">Endomembrane system</location>
        <topology evidence="2">Multi-pass membrane protein</topology>
    </subcellularLocation>
</comment>
<dbReference type="GO" id="GO:0016020">
    <property type="term" value="C:membrane"/>
    <property type="evidence" value="ECO:0007669"/>
    <property type="project" value="InterPro"/>
</dbReference>
<keyword evidence="6" id="KW-0444">Lipid biosynthesis</keyword>
<dbReference type="Gene3D" id="1.20.120.1760">
    <property type="match status" value="1"/>
</dbReference>
<evidence type="ECO:0000256" key="2">
    <source>
        <dbReference type="ARBA" id="ARBA00004127"/>
    </source>
</evidence>
<dbReference type="InterPro" id="IPR004533">
    <property type="entry name" value="CDP-diaglyc--ser_O-PTrfase"/>
</dbReference>
<name>A0A386H673_9CLOT</name>
<keyword evidence="18" id="KW-1185">Reference proteome</keyword>
<evidence type="ECO:0000256" key="14">
    <source>
        <dbReference type="ARBA" id="ARBA00032361"/>
    </source>
</evidence>
<keyword evidence="7 15" id="KW-0808">Transferase</keyword>
<evidence type="ECO:0000313" key="17">
    <source>
        <dbReference type="EMBL" id="AYD41247.1"/>
    </source>
</evidence>
<protein>
    <recommendedName>
        <fullName evidence="5">CDP-diacylglycerol--serine O-phosphatidyltransferase</fullName>
        <ecNumber evidence="4">2.7.8.8</ecNumber>
    </recommendedName>
    <alternativeName>
        <fullName evidence="14">Phosphatidylserine synthase</fullName>
    </alternativeName>
</protein>
<evidence type="ECO:0000256" key="12">
    <source>
        <dbReference type="ARBA" id="ARBA00023209"/>
    </source>
</evidence>
<evidence type="ECO:0000256" key="15">
    <source>
        <dbReference type="RuleBase" id="RU003750"/>
    </source>
</evidence>
<keyword evidence="12" id="KW-0594">Phospholipid biosynthesis</keyword>
<reference evidence="17 18" key="1">
    <citation type="journal article" date="2019" name="Int. J. Syst. Evol. Microbiol.">
        <title>Clostridium fermenticellae sp. nov., isolated from the mud in a fermentation cellar for the production of the Chinese liquor, baijiu.</title>
        <authorList>
            <person name="Xu P.X."/>
            <person name="Chai L.J."/>
            <person name="Qiu T."/>
            <person name="Zhang X.J."/>
            <person name="Lu Z.M."/>
            <person name="Xiao C."/>
            <person name="Wang S.T."/>
            <person name="Shen C.H."/>
            <person name="Shi J.S."/>
            <person name="Xu Z.H."/>
        </authorList>
    </citation>
    <scope>NUCLEOTIDE SEQUENCE [LARGE SCALE GENOMIC DNA]</scope>
    <source>
        <strain evidence="17 18">JN500901</strain>
    </source>
</reference>
<evidence type="ECO:0000256" key="3">
    <source>
        <dbReference type="ARBA" id="ARBA00010441"/>
    </source>
</evidence>
<proteinExistence type="inferred from homology"/>
<dbReference type="InterPro" id="IPR000462">
    <property type="entry name" value="CDP-OH_P_trans"/>
</dbReference>
<dbReference type="InterPro" id="IPR043130">
    <property type="entry name" value="CDP-OH_PTrfase_TM_dom"/>
</dbReference>
<comment type="catalytic activity">
    <reaction evidence="1">
        <text>a CDP-1,2-diacyl-sn-glycerol + L-serine = a 1,2-diacyl-sn-glycero-3-phospho-L-serine + CMP + H(+)</text>
        <dbReference type="Rhea" id="RHEA:16913"/>
        <dbReference type="ChEBI" id="CHEBI:15378"/>
        <dbReference type="ChEBI" id="CHEBI:33384"/>
        <dbReference type="ChEBI" id="CHEBI:57262"/>
        <dbReference type="ChEBI" id="CHEBI:58332"/>
        <dbReference type="ChEBI" id="CHEBI:60377"/>
        <dbReference type="EC" id="2.7.8.8"/>
    </reaction>
</comment>
<evidence type="ECO:0000256" key="13">
    <source>
        <dbReference type="ARBA" id="ARBA00023264"/>
    </source>
</evidence>
<evidence type="ECO:0000256" key="6">
    <source>
        <dbReference type="ARBA" id="ARBA00022516"/>
    </source>
</evidence>
<evidence type="ECO:0000256" key="1">
    <source>
        <dbReference type="ARBA" id="ARBA00000287"/>
    </source>
</evidence>
<dbReference type="KEGG" id="cfer:D4Z93_12280"/>
<keyword evidence="10" id="KW-0443">Lipid metabolism</keyword>
<dbReference type="NCBIfam" id="TIGR00473">
    <property type="entry name" value="pssA"/>
    <property type="match status" value="1"/>
</dbReference>
<feature type="transmembrane region" description="Helical" evidence="16">
    <location>
        <begin position="7"/>
        <end position="27"/>
    </location>
</feature>
<dbReference type="InterPro" id="IPR050324">
    <property type="entry name" value="CDP-alcohol_PTase-I"/>
</dbReference>
<dbReference type="PROSITE" id="PS00379">
    <property type="entry name" value="CDP_ALCOHOL_P_TRANSF"/>
    <property type="match status" value="1"/>
</dbReference>
<dbReference type="RefSeq" id="WP_119973919.1">
    <property type="nucleotide sequence ID" value="NZ_CP032416.1"/>
</dbReference>
<dbReference type="OrthoDB" id="9777147at2"/>
<comment type="similarity">
    <text evidence="3 15">Belongs to the CDP-alcohol phosphatidyltransferase class-I family.</text>
</comment>
<gene>
    <name evidence="17" type="primary">pssA</name>
    <name evidence="17" type="ORF">D4Z93_12280</name>
</gene>
<evidence type="ECO:0000256" key="10">
    <source>
        <dbReference type="ARBA" id="ARBA00023098"/>
    </source>
</evidence>
<dbReference type="GO" id="GO:0008654">
    <property type="term" value="P:phospholipid biosynthetic process"/>
    <property type="evidence" value="ECO:0007669"/>
    <property type="project" value="UniProtKB-KW"/>
</dbReference>
<dbReference type="Proteomes" id="UP000266301">
    <property type="component" value="Chromosome"/>
</dbReference>
<keyword evidence="11 16" id="KW-0472">Membrane</keyword>
<dbReference type="EMBL" id="CP032416">
    <property type="protein sequence ID" value="AYD41247.1"/>
    <property type="molecule type" value="Genomic_DNA"/>
</dbReference>
<dbReference type="GO" id="GO:0003882">
    <property type="term" value="F:CDP-diacylglycerol-serine O-phosphatidyltransferase activity"/>
    <property type="evidence" value="ECO:0007669"/>
    <property type="project" value="UniProtKB-EC"/>
</dbReference>
<accession>A0A386H673</accession>
<feature type="transmembrane region" description="Helical" evidence="16">
    <location>
        <begin position="125"/>
        <end position="146"/>
    </location>
</feature>
<evidence type="ECO:0000256" key="11">
    <source>
        <dbReference type="ARBA" id="ARBA00023136"/>
    </source>
</evidence>
<keyword evidence="13" id="KW-1208">Phospholipid metabolism</keyword>
<evidence type="ECO:0000256" key="16">
    <source>
        <dbReference type="SAM" id="Phobius"/>
    </source>
</evidence>
<dbReference type="PANTHER" id="PTHR14269:SF61">
    <property type="entry name" value="CDP-DIACYLGLYCEROL--SERINE O-PHOSPHATIDYLTRANSFERASE"/>
    <property type="match status" value="1"/>
</dbReference>
<dbReference type="AlphaFoldDB" id="A0A386H673"/>
<evidence type="ECO:0000256" key="8">
    <source>
        <dbReference type="ARBA" id="ARBA00022692"/>
    </source>
</evidence>
<evidence type="ECO:0000313" key="18">
    <source>
        <dbReference type="Proteomes" id="UP000266301"/>
    </source>
</evidence>
<feature type="transmembrane region" description="Helical" evidence="16">
    <location>
        <begin position="152"/>
        <end position="173"/>
    </location>
</feature>
<dbReference type="EC" id="2.7.8.8" evidence="4"/>
<dbReference type="PANTHER" id="PTHR14269">
    <property type="entry name" value="CDP-DIACYLGLYCEROL--GLYCEROL-3-PHOSPHATE 3-PHOSPHATIDYLTRANSFERASE-RELATED"/>
    <property type="match status" value="1"/>
</dbReference>
<keyword evidence="9 16" id="KW-1133">Transmembrane helix</keyword>